<dbReference type="InterPro" id="IPR011006">
    <property type="entry name" value="CheY-like_superfamily"/>
</dbReference>
<evidence type="ECO:0000256" key="5">
    <source>
        <dbReference type="ARBA" id="ARBA00022777"/>
    </source>
</evidence>
<dbReference type="NCBIfam" id="TIGR00229">
    <property type="entry name" value="sensory_box"/>
    <property type="match status" value="3"/>
</dbReference>
<evidence type="ECO:0000256" key="3">
    <source>
        <dbReference type="ARBA" id="ARBA00022553"/>
    </source>
</evidence>
<dbReference type="PROSITE" id="PS50112">
    <property type="entry name" value="PAS"/>
    <property type="match status" value="2"/>
</dbReference>
<feature type="domain" description="PAC" evidence="10">
    <location>
        <begin position="319"/>
        <end position="370"/>
    </location>
</feature>
<dbReference type="InterPro" id="IPR003018">
    <property type="entry name" value="GAF"/>
</dbReference>
<dbReference type="InterPro" id="IPR036890">
    <property type="entry name" value="HATPase_C_sf"/>
</dbReference>
<feature type="modified residue" description="4-aspartylphosphate" evidence="6">
    <location>
        <position position="1047"/>
    </location>
</feature>
<keyword evidence="5" id="KW-0418">Kinase</keyword>
<comment type="catalytic activity">
    <reaction evidence="1">
        <text>ATP + protein L-histidine = ADP + protein N-phospho-L-histidine.</text>
        <dbReference type="EC" id="2.7.13.3"/>
    </reaction>
</comment>
<dbReference type="InterPro" id="IPR000014">
    <property type="entry name" value="PAS"/>
</dbReference>
<keyword evidence="3 6" id="KW-0597">Phosphoprotein</keyword>
<dbReference type="EMBL" id="JANUHC010000001">
    <property type="protein sequence ID" value="MCS0627782.1"/>
    <property type="molecule type" value="Genomic_DNA"/>
</dbReference>
<dbReference type="InterPro" id="IPR000700">
    <property type="entry name" value="PAS-assoc_C"/>
</dbReference>
<dbReference type="PROSITE" id="PS50109">
    <property type="entry name" value="HIS_KIN"/>
    <property type="match status" value="1"/>
</dbReference>
<dbReference type="InterPro" id="IPR004358">
    <property type="entry name" value="Sig_transdc_His_kin-like_C"/>
</dbReference>
<dbReference type="PROSITE" id="PS50113">
    <property type="entry name" value="PAC"/>
    <property type="match status" value="3"/>
</dbReference>
<dbReference type="SMART" id="SM00387">
    <property type="entry name" value="HATPase_c"/>
    <property type="match status" value="1"/>
</dbReference>
<evidence type="ECO:0000259" key="10">
    <source>
        <dbReference type="PROSITE" id="PS50113"/>
    </source>
</evidence>
<evidence type="ECO:0000256" key="1">
    <source>
        <dbReference type="ARBA" id="ARBA00000085"/>
    </source>
</evidence>
<dbReference type="InterPro" id="IPR001610">
    <property type="entry name" value="PAC"/>
</dbReference>
<dbReference type="SMART" id="SM00091">
    <property type="entry name" value="PAS"/>
    <property type="match status" value="3"/>
</dbReference>
<dbReference type="PRINTS" id="PR00344">
    <property type="entry name" value="BCTRLSENSOR"/>
</dbReference>
<feature type="domain" description="PAS" evidence="9">
    <location>
        <begin position="371"/>
        <end position="447"/>
    </location>
</feature>
<dbReference type="PANTHER" id="PTHR43547">
    <property type="entry name" value="TWO-COMPONENT HISTIDINE KINASE"/>
    <property type="match status" value="1"/>
</dbReference>
<organism evidence="11 12">
    <name type="scientific">Telluria mixta</name>
    <dbReference type="NCBI Taxonomy" id="34071"/>
    <lineage>
        <taxon>Bacteria</taxon>
        <taxon>Pseudomonadati</taxon>
        <taxon>Pseudomonadota</taxon>
        <taxon>Betaproteobacteria</taxon>
        <taxon>Burkholderiales</taxon>
        <taxon>Oxalobacteraceae</taxon>
        <taxon>Telluria group</taxon>
        <taxon>Telluria</taxon>
    </lineage>
</organism>
<dbReference type="InterPro" id="IPR003661">
    <property type="entry name" value="HisK_dim/P_dom"/>
</dbReference>
<proteinExistence type="predicted"/>
<dbReference type="Pfam" id="PF00072">
    <property type="entry name" value="Response_reg"/>
    <property type="match status" value="1"/>
</dbReference>
<dbReference type="SUPFAM" id="SSF55781">
    <property type="entry name" value="GAF domain-like"/>
    <property type="match status" value="1"/>
</dbReference>
<dbReference type="InterPro" id="IPR036097">
    <property type="entry name" value="HisK_dim/P_sf"/>
</dbReference>
<dbReference type="SMART" id="SM00065">
    <property type="entry name" value="GAF"/>
    <property type="match status" value="1"/>
</dbReference>
<dbReference type="SMART" id="SM00388">
    <property type="entry name" value="HisKA"/>
    <property type="match status" value="1"/>
</dbReference>
<evidence type="ECO:0000313" key="11">
    <source>
        <dbReference type="EMBL" id="MCS0627782.1"/>
    </source>
</evidence>
<keyword evidence="12" id="KW-1185">Reference proteome</keyword>
<dbReference type="InterPro" id="IPR013656">
    <property type="entry name" value="PAS_4"/>
</dbReference>
<gene>
    <name evidence="11" type="ORF">NX786_00270</name>
</gene>
<evidence type="ECO:0000259" key="9">
    <source>
        <dbReference type="PROSITE" id="PS50112"/>
    </source>
</evidence>
<dbReference type="Pfam" id="PF02518">
    <property type="entry name" value="HATPase_c"/>
    <property type="match status" value="1"/>
</dbReference>
<reference evidence="11" key="1">
    <citation type="submission" date="2022-08" db="EMBL/GenBank/DDBJ databases">
        <title>Reclassification of Massilia species as members of the genera Telluria, Duganella, Pseudoduganella, Mokoshia gen. nov. and Zemynaea gen. nov. using orthogonal and non-orthogonal genome-based approaches.</title>
        <authorList>
            <person name="Bowman J.P."/>
        </authorList>
    </citation>
    <scope>NUCLEOTIDE SEQUENCE</scope>
    <source>
        <strain evidence="11">LMG 11547</strain>
    </source>
</reference>
<dbReference type="SUPFAM" id="SSF47384">
    <property type="entry name" value="Homodimeric domain of signal transducing histidine kinase"/>
    <property type="match status" value="1"/>
</dbReference>
<dbReference type="Pfam" id="PF01590">
    <property type="entry name" value="GAF"/>
    <property type="match status" value="1"/>
</dbReference>
<feature type="domain" description="Histidine kinase" evidence="7">
    <location>
        <begin position="757"/>
        <end position="974"/>
    </location>
</feature>
<evidence type="ECO:0000256" key="4">
    <source>
        <dbReference type="ARBA" id="ARBA00022679"/>
    </source>
</evidence>
<dbReference type="SMART" id="SM00086">
    <property type="entry name" value="PAC"/>
    <property type="match status" value="3"/>
</dbReference>
<dbReference type="InterPro" id="IPR029016">
    <property type="entry name" value="GAF-like_dom_sf"/>
</dbReference>
<dbReference type="PANTHER" id="PTHR43547:SF2">
    <property type="entry name" value="HYBRID SIGNAL TRANSDUCTION HISTIDINE KINASE C"/>
    <property type="match status" value="1"/>
</dbReference>
<keyword evidence="4" id="KW-0808">Transferase</keyword>
<feature type="domain" description="PAS" evidence="9">
    <location>
        <begin position="245"/>
        <end position="316"/>
    </location>
</feature>
<evidence type="ECO:0000256" key="2">
    <source>
        <dbReference type="ARBA" id="ARBA00012438"/>
    </source>
</evidence>
<feature type="domain" description="PAC" evidence="10">
    <location>
        <begin position="694"/>
        <end position="746"/>
    </location>
</feature>
<dbReference type="CDD" id="cd00075">
    <property type="entry name" value="HATPase"/>
    <property type="match status" value="1"/>
</dbReference>
<dbReference type="CDD" id="cd17580">
    <property type="entry name" value="REC_2_DhkD-like"/>
    <property type="match status" value="1"/>
</dbReference>
<dbReference type="SUPFAM" id="SSF55874">
    <property type="entry name" value="ATPase domain of HSP90 chaperone/DNA topoisomerase II/histidine kinase"/>
    <property type="match status" value="1"/>
</dbReference>
<dbReference type="InterPro" id="IPR013655">
    <property type="entry name" value="PAS_fold_3"/>
</dbReference>
<dbReference type="InterPro" id="IPR001789">
    <property type="entry name" value="Sig_transdc_resp-reg_receiver"/>
</dbReference>
<dbReference type="PROSITE" id="PS50110">
    <property type="entry name" value="RESPONSE_REGULATORY"/>
    <property type="match status" value="1"/>
</dbReference>
<dbReference type="Pfam" id="PF13426">
    <property type="entry name" value="PAS_9"/>
    <property type="match status" value="1"/>
</dbReference>
<evidence type="ECO:0000313" key="12">
    <source>
        <dbReference type="Proteomes" id="UP001165263"/>
    </source>
</evidence>
<dbReference type="Gene3D" id="1.10.287.130">
    <property type="match status" value="1"/>
</dbReference>
<dbReference type="Pfam" id="PF00512">
    <property type="entry name" value="HisKA"/>
    <property type="match status" value="1"/>
</dbReference>
<accession>A0ABT2BS11</accession>
<dbReference type="Pfam" id="PF08448">
    <property type="entry name" value="PAS_4"/>
    <property type="match status" value="1"/>
</dbReference>
<evidence type="ECO:0000259" key="8">
    <source>
        <dbReference type="PROSITE" id="PS50110"/>
    </source>
</evidence>
<dbReference type="EC" id="2.7.13.3" evidence="2"/>
<dbReference type="Pfam" id="PF08447">
    <property type="entry name" value="PAS_3"/>
    <property type="match status" value="1"/>
</dbReference>
<dbReference type="Gene3D" id="3.40.50.2300">
    <property type="match status" value="1"/>
</dbReference>
<name>A0ABT2BS11_9BURK</name>
<dbReference type="Gene3D" id="3.30.450.40">
    <property type="match status" value="1"/>
</dbReference>
<protein>
    <recommendedName>
        <fullName evidence="2">histidine kinase</fullName>
        <ecNumber evidence="2">2.7.13.3</ecNumber>
    </recommendedName>
</protein>
<dbReference type="InterPro" id="IPR005467">
    <property type="entry name" value="His_kinase_dom"/>
</dbReference>
<dbReference type="SUPFAM" id="SSF55785">
    <property type="entry name" value="PYP-like sensor domain (PAS domain)"/>
    <property type="match status" value="4"/>
</dbReference>
<dbReference type="RefSeq" id="WP_259447054.1">
    <property type="nucleotide sequence ID" value="NZ_CP119520.1"/>
</dbReference>
<evidence type="ECO:0000256" key="6">
    <source>
        <dbReference type="PROSITE-ProRule" id="PRU00169"/>
    </source>
</evidence>
<sequence>MADSTPDVSIGVRDDEVVEAVLRERAAHLPARDGAAETAVLARLAQALADTPEDVQQHLADAVRTLCGADAVVVAVRDGAHGAHGTHDAPDGDTVRWCVVSGALAGHEGERWGLDECACGTVIRADGAVLMEQPADKFPSLRASGVPVAEFLGVPWRVHGNATGALAAVLGDGEARFDADDLRRLRTCAAFAAAAHQAGGARAGADGGEIERKVEERLRPVLESKEHLEREVEESRAAERLLREHKALIDATLSISTVGVLYFDIDGIVRDVNAAFERMTGYTREELRTMPNWRDMTPPEFWDVSARALRDLIDKGVTLPYTKQMRRKDGSRWWGLFAPARISGEGANARCVLFVIDVTENKETEARLAESEERFRAMVEGFAQTVWEADAHGRVITGSPSWTTYTGQSESASLGVGWIEAVHPDDRAYVLREWRAAVGTRRILNAEFRVQMASGGWRWTNARAAPLFNRDGSVRKWVGMHIDVDERRRTQAALAESERRYRMLFEAMDEGFLLATVRFDDTGRPTGLDYAEANPAAVRMANIAYVGPGQLRMPPEHEPCWLDACAQVVRTGVSSRSQCFSQPLGSWYDFFVYPVGGRQVPRVAILFHDITVRRRAEDALRESEGRFRALADASPALVYQFDVDGNVIYLNQRCVTDEVTTADGNAGWKSISRPGDMDAYLRDVFDAIRTRGAFTQRMQAVVKDGSRHWFESHASPWHSGDGEHRGYVGISLDITGAVQAEEALKEADRRKDEFLATLAHELRNPLAPISNAVQLMRRPDGRRQSDRVVEMVGRQVKQMARLVDDLLEVSRITRGKIDLKLERLQFAEIVHSAVETSQPMIERAGHQLAVALPEQPLVLEADRVRLTQVFANLLNNAAKYTDGGGRIWFDVRREDGQVLAIVRDTGIGIPADALPCVFDMFAQAHRSAGRGQGGLGIGLTMVRSLVEMHHGTVEARSAGPGQGSEFIVRLPLAAELDTDDDAPQLGLAQPAAPFHGQRILVVDDNRDAADTLGLLLEADGAEVRVVYDGRAALAMAETFQPTSVLLDLGMPGMDGYEVARRLRQDERFTTVRIAALTGWGQDADRRQTRNRGFSHHLTKPVSIEELHRILA</sequence>
<dbReference type="SMART" id="SM00448">
    <property type="entry name" value="REC"/>
    <property type="match status" value="1"/>
</dbReference>
<dbReference type="CDD" id="cd00130">
    <property type="entry name" value="PAS"/>
    <property type="match status" value="3"/>
</dbReference>
<feature type="domain" description="Response regulatory" evidence="8">
    <location>
        <begin position="998"/>
        <end position="1111"/>
    </location>
</feature>
<dbReference type="InterPro" id="IPR035965">
    <property type="entry name" value="PAS-like_dom_sf"/>
</dbReference>
<feature type="domain" description="PAC" evidence="10">
    <location>
        <begin position="444"/>
        <end position="496"/>
    </location>
</feature>
<comment type="caution">
    <text evidence="11">The sequence shown here is derived from an EMBL/GenBank/DDBJ whole genome shotgun (WGS) entry which is preliminary data.</text>
</comment>
<dbReference type="SUPFAM" id="SSF52172">
    <property type="entry name" value="CheY-like"/>
    <property type="match status" value="1"/>
</dbReference>
<dbReference type="Proteomes" id="UP001165263">
    <property type="component" value="Unassembled WGS sequence"/>
</dbReference>
<evidence type="ECO:0000259" key="7">
    <source>
        <dbReference type="PROSITE" id="PS50109"/>
    </source>
</evidence>
<dbReference type="CDD" id="cd00082">
    <property type="entry name" value="HisKA"/>
    <property type="match status" value="1"/>
</dbReference>
<dbReference type="Gene3D" id="3.30.565.10">
    <property type="entry name" value="Histidine kinase-like ATPase, C-terminal domain"/>
    <property type="match status" value="1"/>
</dbReference>
<dbReference type="InterPro" id="IPR003594">
    <property type="entry name" value="HATPase_dom"/>
</dbReference>
<dbReference type="Gene3D" id="3.30.450.20">
    <property type="entry name" value="PAS domain"/>
    <property type="match status" value="4"/>
</dbReference>